<sequence>MTLLSLVKGTSLEDNFMPQVMQAQPGRVVTVYCQNNMPLKVKISRADKSGKQFTELVLGFDDASRQIALMIFQPMPSGTATLNLGFEYHPEQLLMPIHLDAKQYVQGLQQFYSQTWYDNSDNPVMFQDILSTDKPIASNGFVITMQHV</sequence>
<dbReference type="AlphaFoldDB" id="A0A9W8CG09"/>
<comment type="caution">
    <text evidence="2">The sequence shown here is derived from an EMBL/GenBank/DDBJ whole genome shotgun (WGS) entry which is preliminary data.</text>
</comment>
<feature type="non-terminal residue" evidence="2">
    <location>
        <position position="148"/>
    </location>
</feature>
<accession>A0A9W8CG09</accession>
<dbReference type="EMBL" id="JANBOH010000956">
    <property type="protein sequence ID" value="KAJ1641558.1"/>
    <property type="molecule type" value="Genomic_DNA"/>
</dbReference>
<reference evidence="2" key="1">
    <citation type="submission" date="2022-07" db="EMBL/GenBank/DDBJ databases">
        <title>Phylogenomic reconstructions and comparative analyses of Kickxellomycotina fungi.</title>
        <authorList>
            <person name="Reynolds N.K."/>
            <person name="Stajich J.E."/>
            <person name="Barry K."/>
            <person name="Grigoriev I.V."/>
            <person name="Crous P."/>
            <person name="Smith M.E."/>
        </authorList>
    </citation>
    <scope>NUCLEOTIDE SEQUENCE</scope>
    <source>
        <strain evidence="2">NBRC 105413</strain>
    </source>
</reference>
<organism evidence="2 3">
    <name type="scientific">Coemansia asiatica</name>
    <dbReference type="NCBI Taxonomy" id="1052880"/>
    <lineage>
        <taxon>Eukaryota</taxon>
        <taxon>Fungi</taxon>
        <taxon>Fungi incertae sedis</taxon>
        <taxon>Zoopagomycota</taxon>
        <taxon>Kickxellomycotina</taxon>
        <taxon>Kickxellomycetes</taxon>
        <taxon>Kickxellales</taxon>
        <taxon>Kickxellaceae</taxon>
        <taxon>Coemansia</taxon>
    </lineage>
</organism>
<dbReference type="Gene3D" id="3.30.1120.100">
    <property type="match status" value="1"/>
</dbReference>
<name>A0A9W8CG09_9FUNG</name>
<dbReference type="InterPro" id="IPR040883">
    <property type="entry name" value="FAS_meander"/>
</dbReference>
<evidence type="ECO:0000313" key="3">
    <source>
        <dbReference type="Proteomes" id="UP001145021"/>
    </source>
</evidence>
<dbReference type="Pfam" id="PF17951">
    <property type="entry name" value="FAS_meander"/>
    <property type="match status" value="1"/>
</dbReference>
<dbReference type="Proteomes" id="UP001145021">
    <property type="component" value="Unassembled WGS sequence"/>
</dbReference>
<gene>
    <name evidence="2" type="ORF">LPJ64_006468</name>
</gene>
<keyword evidence="3" id="KW-1185">Reference proteome</keyword>
<dbReference type="GO" id="GO:0019171">
    <property type="term" value="F:(3R)-hydroxyacyl-[acyl-carrier-protein] dehydratase activity"/>
    <property type="evidence" value="ECO:0007669"/>
    <property type="project" value="InterPro"/>
</dbReference>
<evidence type="ECO:0000313" key="2">
    <source>
        <dbReference type="EMBL" id="KAJ1641558.1"/>
    </source>
</evidence>
<proteinExistence type="predicted"/>
<evidence type="ECO:0000259" key="1">
    <source>
        <dbReference type="Pfam" id="PF17951"/>
    </source>
</evidence>
<feature type="domain" description="Fatty acid synthase meander beta sheet" evidence="1">
    <location>
        <begin position="5"/>
        <end position="118"/>
    </location>
</feature>
<protein>
    <recommendedName>
        <fullName evidence="1">Fatty acid synthase meander beta sheet domain-containing protein</fullName>
    </recommendedName>
</protein>